<sequence>MKTHLTTGLNHRVTRRAGFGLAATAVVAGLAPAARGEGRDERGYGTESDYACQSYVEDNMDTGGYIAAVSATFNDGSVQSAVFEPYGDLLEIRVGKKNYGVRVEVKVYHSADASGAPYGLLDTDTFLGFDREQVFNLGTPDGAGNIKEGRWVAIRMDAEGFGGWSSWAYGKA</sequence>
<comment type="caution">
    <text evidence="1">The sequence shown here is derived from an EMBL/GenBank/DDBJ whole genome shotgun (WGS) entry which is preliminary data.</text>
</comment>
<dbReference type="EMBL" id="JAGIOC010000001">
    <property type="protein sequence ID" value="MBP2410255.1"/>
    <property type="molecule type" value="Genomic_DNA"/>
</dbReference>
<dbReference type="Proteomes" id="UP000698222">
    <property type="component" value="Unassembled WGS sequence"/>
</dbReference>
<proteinExistence type="predicted"/>
<organism evidence="1 2">
    <name type="scientific">Brachybacterium fresconis</name>
    <dbReference type="NCBI Taxonomy" id="173363"/>
    <lineage>
        <taxon>Bacteria</taxon>
        <taxon>Bacillati</taxon>
        <taxon>Actinomycetota</taxon>
        <taxon>Actinomycetes</taxon>
        <taxon>Micrococcales</taxon>
        <taxon>Dermabacteraceae</taxon>
        <taxon>Brachybacterium</taxon>
    </lineage>
</organism>
<keyword evidence="2" id="KW-1185">Reference proteome</keyword>
<name>A0ABS4YP61_9MICO</name>
<evidence type="ECO:0000313" key="2">
    <source>
        <dbReference type="Proteomes" id="UP000698222"/>
    </source>
</evidence>
<gene>
    <name evidence="1" type="ORF">JOF44_003158</name>
</gene>
<reference evidence="1 2" key="1">
    <citation type="submission" date="2021-03" db="EMBL/GenBank/DDBJ databases">
        <title>Sequencing the genomes of 1000 actinobacteria strains.</title>
        <authorList>
            <person name="Klenk H.-P."/>
        </authorList>
    </citation>
    <scope>NUCLEOTIDE SEQUENCE [LARGE SCALE GENOMIC DNA]</scope>
    <source>
        <strain evidence="1 2">DSM 14564</strain>
    </source>
</reference>
<dbReference type="RefSeq" id="WP_209893589.1">
    <property type="nucleotide sequence ID" value="NZ_BAAAJV010000016.1"/>
</dbReference>
<accession>A0ABS4YP61</accession>
<protein>
    <submittedName>
        <fullName evidence="1">Uncharacterized protein</fullName>
    </submittedName>
</protein>
<evidence type="ECO:0000313" key="1">
    <source>
        <dbReference type="EMBL" id="MBP2410255.1"/>
    </source>
</evidence>